<proteinExistence type="predicted"/>
<dbReference type="GeneID" id="95989374"/>
<accession>A0ABR3PW51</accession>
<feature type="region of interest" description="Disordered" evidence="1">
    <location>
        <begin position="129"/>
        <end position="173"/>
    </location>
</feature>
<dbReference type="Proteomes" id="UP001565368">
    <property type="component" value="Unassembled WGS sequence"/>
</dbReference>
<dbReference type="RefSeq" id="XP_069206569.1">
    <property type="nucleotide sequence ID" value="XM_069356728.1"/>
</dbReference>
<gene>
    <name evidence="2" type="ORF">Q8F55_008331</name>
</gene>
<comment type="caution">
    <text evidence="2">The sequence shown here is derived from an EMBL/GenBank/DDBJ whole genome shotgun (WGS) entry which is preliminary data.</text>
</comment>
<protein>
    <submittedName>
        <fullName evidence="2">Uncharacterized protein</fullName>
    </submittedName>
</protein>
<evidence type="ECO:0000256" key="1">
    <source>
        <dbReference type="SAM" id="MobiDB-lite"/>
    </source>
</evidence>
<keyword evidence="3" id="KW-1185">Reference proteome</keyword>
<name>A0ABR3PW51_9TREE</name>
<evidence type="ECO:0000313" key="2">
    <source>
        <dbReference type="EMBL" id="KAL1406625.1"/>
    </source>
</evidence>
<feature type="region of interest" description="Disordered" evidence="1">
    <location>
        <begin position="1"/>
        <end position="40"/>
    </location>
</feature>
<evidence type="ECO:0000313" key="3">
    <source>
        <dbReference type="Proteomes" id="UP001565368"/>
    </source>
</evidence>
<reference evidence="2 3" key="1">
    <citation type="submission" date="2023-08" db="EMBL/GenBank/DDBJ databases">
        <title>Annotated Genome Sequence of Vanrija albida AlHP1.</title>
        <authorList>
            <person name="Herzog R."/>
        </authorList>
    </citation>
    <scope>NUCLEOTIDE SEQUENCE [LARGE SCALE GENOMIC DNA]</scope>
    <source>
        <strain evidence="2 3">AlHP1</strain>
    </source>
</reference>
<organism evidence="2 3">
    <name type="scientific">Vanrija albida</name>
    <dbReference type="NCBI Taxonomy" id="181172"/>
    <lineage>
        <taxon>Eukaryota</taxon>
        <taxon>Fungi</taxon>
        <taxon>Dikarya</taxon>
        <taxon>Basidiomycota</taxon>
        <taxon>Agaricomycotina</taxon>
        <taxon>Tremellomycetes</taxon>
        <taxon>Trichosporonales</taxon>
        <taxon>Trichosporonaceae</taxon>
        <taxon>Vanrija</taxon>
    </lineage>
</organism>
<dbReference type="EMBL" id="JBBXJM010000006">
    <property type="protein sequence ID" value="KAL1406625.1"/>
    <property type="molecule type" value="Genomic_DNA"/>
</dbReference>
<feature type="compositionally biased region" description="Low complexity" evidence="1">
    <location>
        <begin position="15"/>
        <end position="32"/>
    </location>
</feature>
<sequence length="173" mass="18745">MDAHRHSIPHAFTLSRRSSSVSSASSSASQRSTGPCHRSSLYASSTDVRAALNHAAPSESAFAYSVIFSYVAEGAARRRSREQVRVKLDDLERGMPHFTAAFTTVRQEFGLDLPYADARLARTDACKARDAADRAHGQASRSTSPTPPTPPAWAFGSEYDASPAAPHSPRLWQ</sequence>